<organism evidence="1 2">
    <name type="scientific">Nocardia jiangsuensis</name>
    <dbReference type="NCBI Taxonomy" id="1691563"/>
    <lineage>
        <taxon>Bacteria</taxon>
        <taxon>Bacillati</taxon>
        <taxon>Actinomycetota</taxon>
        <taxon>Actinomycetes</taxon>
        <taxon>Mycobacteriales</taxon>
        <taxon>Nocardiaceae</taxon>
        <taxon>Nocardia</taxon>
    </lineage>
</organism>
<dbReference type="Proteomes" id="UP001595696">
    <property type="component" value="Unassembled WGS sequence"/>
</dbReference>
<accession>A0ABV8DMH7</accession>
<dbReference type="Gene3D" id="3.30.530.20">
    <property type="match status" value="1"/>
</dbReference>
<dbReference type="InterPro" id="IPR023393">
    <property type="entry name" value="START-like_dom_sf"/>
</dbReference>
<evidence type="ECO:0000313" key="2">
    <source>
        <dbReference type="Proteomes" id="UP001595696"/>
    </source>
</evidence>
<dbReference type="SUPFAM" id="SSF55961">
    <property type="entry name" value="Bet v1-like"/>
    <property type="match status" value="1"/>
</dbReference>
<reference evidence="2" key="1">
    <citation type="journal article" date="2019" name="Int. J. Syst. Evol. Microbiol.">
        <title>The Global Catalogue of Microorganisms (GCM) 10K type strain sequencing project: providing services to taxonomists for standard genome sequencing and annotation.</title>
        <authorList>
            <consortium name="The Broad Institute Genomics Platform"/>
            <consortium name="The Broad Institute Genome Sequencing Center for Infectious Disease"/>
            <person name="Wu L."/>
            <person name="Ma J."/>
        </authorList>
    </citation>
    <scope>NUCLEOTIDE SEQUENCE [LARGE SCALE GENOMIC DNA]</scope>
    <source>
        <strain evidence="2">CGMCC 4.7330</strain>
    </source>
</reference>
<proteinExistence type="predicted"/>
<gene>
    <name evidence="1" type="ORF">ACFO0B_03340</name>
</gene>
<comment type="caution">
    <text evidence="1">The sequence shown here is derived from an EMBL/GenBank/DDBJ whole genome shotgun (WGS) entry which is preliminary data.</text>
</comment>
<dbReference type="CDD" id="cd07812">
    <property type="entry name" value="SRPBCC"/>
    <property type="match status" value="1"/>
</dbReference>
<name>A0ABV8DMH7_9NOCA</name>
<sequence length="169" mass="18829">MARTMQITDSIVIAVDPATAYDNIADVTRMGRWSPENTGAVLDAPGRPAQVGDTFVGANVRRGLRWHTGCVVTAAEPGRRFAFQVRRWGVRKPALRVAIASWEYRFEPVDGGTRVTETWTDDRTKWPDAVASVFDRLVTGKPGFAEFQRGNIRRTLARLKEVLESQQVG</sequence>
<dbReference type="InterPro" id="IPR019587">
    <property type="entry name" value="Polyketide_cyclase/dehydratase"/>
</dbReference>
<dbReference type="RefSeq" id="WP_378610781.1">
    <property type="nucleotide sequence ID" value="NZ_JBHSAX010000003.1"/>
</dbReference>
<dbReference type="EMBL" id="JBHSAX010000003">
    <property type="protein sequence ID" value="MFC3961019.1"/>
    <property type="molecule type" value="Genomic_DNA"/>
</dbReference>
<keyword evidence="2" id="KW-1185">Reference proteome</keyword>
<protein>
    <submittedName>
        <fullName evidence="1">SRPBCC family protein</fullName>
    </submittedName>
</protein>
<evidence type="ECO:0000313" key="1">
    <source>
        <dbReference type="EMBL" id="MFC3961019.1"/>
    </source>
</evidence>
<dbReference type="Pfam" id="PF10604">
    <property type="entry name" value="Polyketide_cyc2"/>
    <property type="match status" value="1"/>
</dbReference>